<keyword evidence="1" id="KW-1185">Reference proteome</keyword>
<evidence type="ECO:0000313" key="1">
    <source>
        <dbReference type="Proteomes" id="UP000790787"/>
    </source>
</evidence>
<dbReference type="Proteomes" id="UP000790787">
    <property type="component" value="Chromosome 22"/>
</dbReference>
<dbReference type="RefSeq" id="XP_075100746.1">
    <property type="nucleotide sequence ID" value="XM_075244645.1"/>
</dbReference>
<sequence>MQQSKAAAASCQGADGKALVFALGEQAAKVYGAGRVTDSKSAAEVSKAATDPVPVGDRVAAGGPKGPGDGHEAGHQAFAGHGQSNGAVANNATVPSEAGQKLEKGSSGVEQISTLVQLEKKKEAGDDRRLKDIPATTVLERMYTALGTRAQVDNAT</sequence>
<accession>A0AC58TU55</accession>
<reference evidence="2" key="2">
    <citation type="submission" date="2025-08" db="UniProtKB">
        <authorList>
            <consortium name="RefSeq"/>
        </authorList>
    </citation>
    <scope>IDENTIFICATION</scope>
    <source>
        <tissue evidence="2">Leaf</tissue>
    </source>
</reference>
<protein>
    <submittedName>
        <fullName evidence="2">Uncharacterized protein LOC142176612</fullName>
    </submittedName>
</protein>
<gene>
    <name evidence="2" type="primary">LOC142176612</name>
</gene>
<evidence type="ECO:0000313" key="2">
    <source>
        <dbReference type="RefSeq" id="XP_075100746.1"/>
    </source>
</evidence>
<reference evidence="1" key="1">
    <citation type="journal article" date="2014" name="Nat. Commun.">
        <title>The tobacco genome sequence and its comparison with those of tomato and potato.</title>
        <authorList>
            <person name="Sierro N."/>
            <person name="Battey J.N."/>
            <person name="Ouadi S."/>
            <person name="Bakaher N."/>
            <person name="Bovet L."/>
            <person name="Willig A."/>
            <person name="Goepfert S."/>
            <person name="Peitsch M.C."/>
            <person name="Ivanov N.V."/>
        </authorList>
    </citation>
    <scope>NUCLEOTIDE SEQUENCE [LARGE SCALE GENOMIC DNA]</scope>
</reference>
<organism evidence="1 2">
    <name type="scientific">Nicotiana tabacum</name>
    <name type="common">Common tobacco</name>
    <dbReference type="NCBI Taxonomy" id="4097"/>
    <lineage>
        <taxon>Eukaryota</taxon>
        <taxon>Viridiplantae</taxon>
        <taxon>Streptophyta</taxon>
        <taxon>Embryophyta</taxon>
        <taxon>Tracheophyta</taxon>
        <taxon>Spermatophyta</taxon>
        <taxon>Magnoliopsida</taxon>
        <taxon>eudicotyledons</taxon>
        <taxon>Gunneridae</taxon>
        <taxon>Pentapetalae</taxon>
        <taxon>asterids</taxon>
        <taxon>lamiids</taxon>
        <taxon>Solanales</taxon>
        <taxon>Solanaceae</taxon>
        <taxon>Nicotianoideae</taxon>
        <taxon>Nicotianeae</taxon>
        <taxon>Nicotiana</taxon>
    </lineage>
</organism>
<proteinExistence type="predicted"/>
<name>A0AC58TU55_TOBAC</name>